<dbReference type="PIRSF" id="PIRSF038958">
    <property type="entry name" value="PG_synth_SpoVB"/>
    <property type="match status" value="1"/>
</dbReference>
<dbReference type="RefSeq" id="WP_103376070.1">
    <property type="nucleotide sequence ID" value="NZ_CP133983.1"/>
</dbReference>
<feature type="transmembrane region" description="Helical" evidence="6">
    <location>
        <begin position="87"/>
        <end position="110"/>
    </location>
</feature>
<feature type="transmembrane region" description="Helical" evidence="6">
    <location>
        <begin position="226"/>
        <end position="246"/>
    </location>
</feature>
<keyword evidence="2" id="KW-1003">Cell membrane</keyword>
<accession>A0ABM6RNA1</accession>
<evidence type="ECO:0000256" key="5">
    <source>
        <dbReference type="ARBA" id="ARBA00023136"/>
    </source>
</evidence>
<feature type="transmembrane region" description="Helical" evidence="6">
    <location>
        <begin position="279"/>
        <end position="299"/>
    </location>
</feature>
<evidence type="ECO:0000256" key="3">
    <source>
        <dbReference type="ARBA" id="ARBA00022692"/>
    </source>
</evidence>
<name>A0ABM6RNA1_9FIRM</name>
<sequence>MKKNVLWQGAFWLSIGALVSKMIGALYRIFLPRVLGDYGVGLFQMAYPLYALILAVSVNGIPTALSKQTAENLSRNDYMAAEVLASWAQLFLGLMGILMALAVELAAPWIARQVFDEPAATLSIRALAPALAFVAVEAGFRGYFQGYQEMAPTALSQVFEQISRVAVMFPLALLWLPKGTAWAAAGATLGAPAGAMVGMVFLMVMRWRRRSYALRWPVPWQALWRLVKVALPMSLSGLLFPLMFLADSLFVPRQLMQAGLSLRQATAQFGQLSGEAMPLINLTMVVGAALAVSLVPAIAEAMARNDTEAAAGRVHVAIRLIWLLGLPMAGGLIVLAHPLTRLLYGHTGATRSLQLLAIGSAVLAIQQVLGSSLQASGHGWIPVKNLLIAAVIKFVLTWRLTGIPVLGIQGAAFGTVAASFGAAWLNWRDWRRLVGARQNPWMGALWPLVGTVVMAMGVQTWMRMGWTTGLIWPVATAVGIGVVIYFLLMAMVGELNVLKSLRE</sequence>
<dbReference type="PANTHER" id="PTHR30250">
    <property type="entry name" value="PST FAMILY PREDICTED COLANIC ACID TRANSPORTER"/>
    <property type="match status" value="1"/>
</dbReference>
<feature type="transmembrane region" description="Helical" evidence="6">
    <location>
        <begin position="47"/>
        <end position="66"/>
    </location>
</feature>
<protein>
    <submittedName>
        <fullName evidence="7">Polysaccharide biosynthesis protein</fullName>
    </submittedName>
</protein>
<feature type="transmembrane region" description="Helical" evidence="6">
    <location>
        <begin position="439"/>
        <end position="458"/>
    </location>
</feature>
<evidence type="ECO:0000313" key="7">
    <source>
        <dbReference type="EMBL" id="AUW92802.1"/>
    </source>
</evidence>
<dbReference type="InterPro" id="IPR024923">
    <property type="entry name" value="PG_synth_SpoVB"/>
</dbReference>
<proteinExistence type="predicted"/>
<evidence type="ECO:0000256" key="2">
    <source>
        <dbReference type="ARBA" id="ARBA00022475"/>
    </source>
</evidence>
<dbReference type="PANTHER" id="PTHR30250:SF21">
    <property type="entry name" value="LIPID II FLIPPASE MURJ"/>
    <property type="match status" value="1"/>
</dbReference>
<comment type="subcellular location">
    <subcellularLocation>
        <location evidence="1">Cell membrane</location>
        <topology evidence="1">Multi-pass membrane protein</topology>
    </subcellularLocation>
</comment>
<feature type="transmembrane region" description="Helical" evidence="6">
    <location>
        <begin position="5"/>
        <end position="27"/>
    </location>
</feature>
<feature type="transmembrane region" description="Helical" evidence="6">
    <location>
        <begin position="406"/>
        <end position="427"/>
    </location>
</feature>
<gene>
    <name evidence="7" type="ORF">BXT84_01560</name>
</gene>
<dbReference type="InterPro" id="IPR050833">
    <property type="entry name" value="Poly_Biosynth_Transport"/>
</dbReference>
<organism evidence="7 8">
    <name type="scientific">Sulfobacillus thermotolerans</name>
    <dbReference type="NCBI Taxonomy" id="338644"/>
    <lineage>
        <taxon>Bacteria</taxon>
        <taxon>Bacillati</taxon>
        <taxon>Bacillota</taxon>
        <taxon>Clostridia</taxon>
        <taxon>Eubacteriales</taxon>
        <taxon>Clostridiales Family XVII. Incertae Sedis</taxon>
        <taxon>Sulfobacillus</taxon>
    </lineage>
</organism>
<feature type="transmembrane region" description="Helical" evidence="6">
    <location>
        <begin position="470"/>
        <end position="492"/>
    </location>
</feature>
<feature type="transmembrane region" description="Helical" evidence="6">
    <location>
        <begin position="182"/>
        <end position="205"/>
    </location>
</feature>
<dbReference type="Pfam" id="PF01943">
    <property type="entry name" value="Polysacc_synt"/>
    <property type="match status" value="1"/>
</dbReference>
<dbReference type="Proteomes" id="UP000325292">
    <property type="component" value="Chromosome"/>
</dbReference>
<keyword evidence="3 6" id="KW-0812">Transmembrane</keyword>
<keyword evidence="8" id="KW-1185">Reference proteome</keyword>
<reference evidence="7 8" key="1">
    <citation type="journal article" date="2019" name="Sci. Rep.">
        <title>Sulfobacillus thermotolerans: new insights into resistance and metabolic capacities of acidophilic chemolithotrophs.</title>
        <authorList>
            <person name="Panyushkina A.E."/>
            <person name="Babenko V.V."/>
            <person name="Nikitina A.S."/>
            <person name="Selezneva O.V."/>
            <person name="Tsaplina I.A."/>
            <person name="Letarova M.A."/>
            <person name="Kostryukova E.S."/>
            <person name="Letarov A.V."/>
        </authorList>
    </citation>
    <scope>NUCLEOTIDE SEQUENCE [LARGE SCALE GENOMIC DNA]</scope>
    <source>
        <strain evidence="7 8">Kr1</strain>
    </source>
</reference>
<dbReference type="EMBL" id="CP019454">
    <property type="protein sequence ID" value="AUW92802.1"/>
    <property type="molecule type" value="Genomic_DNA"/>
</dbReference>
<evidence type="ECO:0000256" key="4">
    <source>
        <dbReference type="ARBA" id="ARBA00022989"/>
    </source>
</evidence>
<feature type="transmembrane region" description="Helical" evidence="6">
    <location>
        <begin position="320"/>
        <end position="340"/>
    </location>
</feature>
<evidence type="ECO:0000256" key="6">
    <source>
        <dbReference type="SAM" id="Phobius"/>
    </source>
</evidence>
<evidence type="ECO:0000256" key="1">
    <source>
        <dbReference type="ARBA" id="ARBA00004651"/>
    </source>
</evidence>
<keyword evidence="4 6" id="KW-1133">Transmembrane helix</keyword>
<keyword evidence="5 6" id="KW-0472">Membrane</keyword>
<dbReference type="InterPro" id="IPR002797">
    <property type="entry name" value="Polysacc_synth"/>
</dbReference>
<dbReference type="CDD" id="cd13124">
    <property type="entry name" value="MATE_SpoVB_like"/>
    <property type="match status" value="1"/>
</dbReference>
<evidence type="ECO:0000313" key="8">
    <source>
        <dbReference type="Proteomes" id="UP000325292"/>
    </source>
</evidence>